<protein>
    <recommendedName>
        <fullName evidence="2">EfeO-type cupredoxin-like domain-containing protein</fullName>
    </recommendedName>
</protein>
<dbReference type="Proteomes" id="UP000638353">
    <property type="component" value="Unassembled WGS sequence"/>
</dbReference>
<dbReference type="InterPro" id="IPR052721">
    <property type="entry name" value="ET_Amicyanin"/>
</dbReference>
<evidence type="ECO:0000313" key="3">
    <source>
        <dbReference type="EMBL" id="GHD13971.1"/>
    </source>
</evidence>
<dbReference type="PANTHER" id="PTHR36507:SF1">
    <property type="entry name" value="BLL1555 PROTEIN"/>
    <property type="match status" value="1"/>
</dbReference>
<dbReference type="Gene3D" id="2.60.40.420">
    <property type="entry name" value="Cupredoxins - blue copper proteins"/>
    <property type="match status" value="1"/>
</dbReference>
<sequence length="118" mass="12297">MSLAHRTTVLALVAACAVLAPATAGHATAQPQPPSPARIVIENFGFTPAVLKVSPGQKVTVVNRDDAPHTVTADGPATFNTGTITAGGTKTFTAPLRHGSHPYFCNIHQFMAGRLDVR</sequence>
<dbReference type="SUPFAM" id="SSF49503">
    <property type="entry name" value="Cupredoxins"/>
    <property type="match status" value="1"/>
</dbReference>
<evidence type="ECO:0000259" key="2">
    <source>
        <dbReference type="Pfam" id="PF13473"/>
    </source>
</evidence>
<feature type="signal peptide" evidence="1">
    <location>
        <begin position="1"/>
        <end position="29"/>
    </location>
</feature>
<dbReference type="RefSeq" id="WP_189827913.1">
    <property type="nucleotide sequence ID" value="NZ_BMVC01000020.1"/>
</dbReference>
<name>A0A919CET3_9ACTN</name>
<comment type="caution">
    <text evidence="3">The sequence shown here is derived from an EMBL/GenBank/DDBJ whole genome shotgun (WGS) entry which is preliminary data.</text>
</comment>
<dbReference type="InterPro" id="IPR008972">
    <property type="entry name" value="Cupredoxin"/>
</dbReference>
<dbReference type="PANTHER" id="PTHR36507">
    <property type="entry name" value="BLL1555 PROTEIN"/>
    <property type="match status" value="1"/>
</dbReference>
<keyword evidence="1" id="KW-0732">Signal</keyword>
<evidence type="ECO:0000313" key="4">
    <source>
        <dbReference type="Proteomes" id="UP000638353"/>
    </source>
</evidence>
<evidence type="ECO:0000256" key="1">
    <source>
        <dbReference type="SAM" id="SignalP"/>
    </source>
</evidence>
<feature type="chain" id="PRO_5036857692" description="EfeO-type cupredoxin-like domain-containing protein" evidence="1">
    <location>
        <begin position="30"/>
        <end position="118"/>
    </location>
</feature>
<proteinExistence type="predicted"/>
<accession>A0A919CET3</accession>
<organism evidence="3 4">
    <name type="scientific">Streptomyces finlayi</name>
    <dbReference type="NCBI Taxonomy" id="67296"/>
    <lineage>
        <taxon>Bacteria</taxon>
        <taxon>Bacillati</taxon>
        <taxon>Actinomycetota</taxon>
        <taxon>Actinomycetes</taxon>
        <taxon>Kitasatosporales</taxon>
        <taxon>Streptomycetaceae</taxon>
        <taxon>Streptomyces</taxon>
    </lineage>
</organism>
<dbReference type="AlphaFoldDB" id="A0A919CET3"/>
<dbReference type="Pfam" id="PF13473">
    <property type="entry name" value="Cupredoxin_1"/>
    <property type="match status" value="1"/>
</dbReference>
<gene>
    <name evidence="3" type="ORF">GCM10010334_72800</name>
</gene>
<dbReference type="EMBL" id="BMVC01000020">
    <property type="protein sequence ID" value="GHD13971.1"/>
    <property type="molecule type" value="Genomic_DNA"/>
</dbReference>
<reference evidence="3" key="2">
    <citation type="submission" date="2020-09" db="EMBL/GenBank/DDBJ databases">
        <authorList>
            <person name="Sun Q."/>
            <person name="Ohkuma M."/>
        </authorList>
    </citation>
    <scope>NUCLEOTIDE SEQUENCE</scope>
    <source>
        <strain evidence="3">JCM 4637</strain>
    </source>
</reference>
<feature type="domain" description="EfeO-type cupredoxin-like" evidence="2">
    <location>
        <begin position="13"/>
        <end position="115"/>
    </location>
</feature>
<reference evidence="3" key="1">
    <citation type="journal article" date="2014" name="Int. J. Syst. Evol. Microbiol.">
        <title>Complete genome sequence of Corynebacterium casei LMG S-19264T (=DSM 44701T), isolated from a smear-ripened cheese.</title>
        <authorList>
            <consortium name="US DOE Joint Genome Institute (JGI-PGF)"/>
            <person name="Walter F."/>
            <person name="Albersmeier A."/>
            <person name="Kalinowski J."/>
            <person name="Ruckert C."/>
        </authorList>
    </citation>
    <scope>NUCLEOTIDE SEQUENCE</scope>
    <source>
        <strain evidence="3">JCM 4637</strain>
    </source>
</reference>
<dbReference type="InterPro" id="IPR028096">
    <property type="entry name" value="EfeO_Cupredoxin"/>
</dbReference>